<dbReference type="NCBIfam" id="TIGR00229">
    <property type="entry name" value="sensory_box"/>
    <property type="match status" value="1"/>
</dbReference>
<dbReference type="Gene3D" id="3.30.450.20">
    <property type="entry name" value="PAS domain"/>
    <property type="match status" value="1"/>
</dbReference>
<dbReference type="SMART" id="SM00091">
    <property type="entry name" value="PAS"/>
    <property type="match status" value="1"/>
</dbReference>
<reference evidence="2" key="2">
    <citation type="submission" date="2020-08" db="EMBL/GenBank/DDBJ databases">
        <authorList>
            <person name="Chen M."/>
            <person name="Teng W."/>
            <person name="Zhao L."/>
            <person name="Hu C."/>
            <person name="Zhou Y."/>
            <person name="Han B."/>
            <person name="Song L."/>
            <person name="Shu W."/>
        </authorList>
    </citation>
    <scope>NUCLEOTIDE SEQUENCE</scope>
    <source>
        <strain evidence="2">FACHB-1375</strain>
    </source>
</reference>
<gene>
    <name evidence="2" type="ORF">H6G03_11385</name>
</gene>
<organism evidence="2 3">
    <name type="scientific">Aerosakkonema funiforme FACHB-1375</name>
    <dbReference type="NCBI Taxonomy" id="2949571"/>
    <lineage>
        <taxon>Bacteria</taxon>
        <taxon>Bacillati</taxon>
        <taxon>Cyanobacteriota</taxon>
        <taxon>Cyanophyceae</taxon>
        <taxon>Oscillatoriophycideae</taxon>
        <taxon>Aerosakkonematales</taxon>
        <taxon>Aerosakkonemataceae</taxon>
        <taxon>Aerosakkonema</taxon>
    </lineage>
</organism>
<evidence type="ECO:0000313" key="3">
    <source>
        <dbReference type="Proteomes" id="UP000641646"/>
    </source>
</evidence>
<proteinExistence type="predicted"/>
<dbReference type="EMBL" id="JACJPW010000024">
    <property type="protein sequence ID" value="MBD2181700.1"/>
    <property type="molecule type" value="Genomic_DNA"/>
</dbReference>
<sequence length="244" mass="28263">MEYMAVDEDFLITEASWDVQRFADCPDQIIKGKDIRLGFPEFIGVEDTLTAILRGEQNSFEIRGIARCLEQENPLYIDVFVVADRDEKTLQSRLIIILEDVTEKMVLQQSLTQRANETSLLASALTEYKKYIDKIFAALAEVLLVTNNYGYIKKINQATENLFGYREWELINQPISLIIIDEKFLRLSKQQHYLSPKDALKNMEVVCKTKTGELIYLEFSCSIVETDIEEFQDFIYVGRNKDKS</sequence>
<dbReference type="RefSeq" id="WP_190464507.1">
    <property type="nucleotide sequence ID" value="NZ_JACJPW010000024.1"/>
</dbReference>
<dbReference type="InterPro" id="IPR035965">
    <property type="entry name" value="PAS-like_dom_sf"/>
</dbReference>
<comment type="caution">
    <text evidence="2">The sequence shown here is derived from an EMBL/GenBank/DDBJ whole genome shotgun (WGS) entry which is preliminary data.</text>
</comment>
<name>A0A926ZG92_9CYAN</name>
<feature type="domain" description="PAS" evidence="1">
    <location>
        <begin position="128"/>
        <end position="173"/>
    </location>
</feature>
<evidence type="ECO:0000313" key="2">
    <source>
        <dbReference type="EMBL" id="MBD2181700.1"/>
    </source>
</evidence>
<dbReference type="InterPro" id="IPR000014">
    <property type="entry name" value="PAS"/>
</dbReference>
<dbReference type="CDD" id="cd00130">
    <property type="entry name" value="PAS"/>
    <property type="match status" value="1"/>
</dbReference>
<dbReference type="SUPFAM" id="SSF55785">
    <property type="entry name" value="PYP-like sensor domain (PAS domain)"/>
    <property type="match status" value="1"/>
</dbReference>
<evidence type="ECO:0000259" key="1">
    <source>
        <dbReference type="PROSITE" id="PS50112"/>
    </source>
</evidence>
<accession>A0A926ZG92</accession>
<reference evidence="2" key="1">
    <citation type="journal article" date="2015" name="ISME J.">
        <title>Draft Genome Sequence of Streptomyces incarnatus NRRL8089, which Produces the Nucleoside Antibiotic Sinefungin.</title>
        <authorList>
            <person name="Oshima K."/>
            <person name="Hattori M."/>
            <person name="Shimizu H."/>
            <person name="Fukuda K."/>
            <person name="Nemoto M."/>
            <person name="Inagaki K."/>
            <person name="Tamura T."/>
        </authorList>
    </citation>
    <scope>NUCLEOTIDE SEQUENCE</scope>
    <source>
        <strain evidence="2">FACHB-1375</strain>
    </source>
</reference>
<dbReference type="AlphaFoldDB" id="A0A926ZG92"/>
<protein>
    <submittedName>
        <fullName evidence="2">PAS domain S-box protein</fullName>
    </submittedName>
</protein>
<dbReference type="Proteomes" id="UP000641646">
    <property type="component" value="Unassembled WGS sequence"/>
</dbReference>
<dbReference type="PROSITE" id="PS50112">
    <property type="entry name" value="PAS"/>
    <property type="match status" value="1"/>
</dbReference>
<dbReference type="Pfam" id="PF13426">
    <property type="entry name" value="PAS_9"/>
    <property type="match status" value="1"/>
</dbReference>
<keyword evidence="3" id="KW-1185">Reference proteome</keyword>